<reference evidence="1" key="1">
    <citation type="submission" date="2014-09" db="EMBL/GenBank/DDBJ databases">
        <authorList>
            <person name="Magalhaes I.L.F."/>
            <person name="Oliveira U."/>
            <person name="Santos F.R."/>
            <person name="Vidigal T.H.D.A."/>
            <person name="Brescovit A.D."/>
            <person name="Santos A.J."/>
        </authorList>
    </citation>
    <scope>NUCLEOTIDE SEQUENCE</scope>
    <source>
        <tissue evidence="1">Shoot tissue taken approximately 20 cm above the soil surface</tissue>
    </source>
</reference>
<organism evidence="1">
    <name type="scientific">Arundo donax</name>
    <name type="common">Giant reed</name>
    <name type="synonym">Donax arundinaceus</name>
    <dbReference type="NCBI Taxonomy" id="35708"/>
    <lineage>
        <taxon>Eukaryota</taxon>
        <taxon>Viridiplantae</taxon>
        <taxon>Streptophyta</taxon>
        <taxon>Embryophyta</taxon>
        <taxon>Tracheophyta</taxon>
        <taxon>Spermatophyta</taxon>
        <taxon>Magnoliopsida</taxon>
        <taxon>Liliopsida</taxon>
        <taxon>Poales</taxon>
        <taxon>Poaceae</taxon>
        <taxon>PACMAD clade</taxon>
        <taxon>Arundinoideae</taxon>
        <taxon>Arundineae</taxon>
        <taxon>Arundo</taxon>
    </lineage>
</organism>
<evidence type="ECO:0000313" key="1">
    <source>
        <dbReference type="EMBL" id="JAD20570.1"/>
    </source>
</evidence>
<dbReference type="EMBL" id="GBRH01277325">
    <property type="protein sequence ID" value="JAD20570.1"/>
    <property type="molecule type" value="Transcribed_RNA"/>
</dbReference>
<sequence>MRRRFAPPAA</sequence>
<name>A0A0A8Y4Z5_ARUDO</name>
<accession>A0A0A8Y4Z5</accession>
<reference evidence="1" key="2">
    <citation type="journal article" date="2015" name="Data Brief">
        <title>Shoot transcriptome of the giant reed, Arundo donax.</title>
        <authorList>
            <person name="Barrero R.A."/>
            <person name="Guerrero F.D."/>
            <person name="Moolhuijzen P."/>
            <person name="Goolsby J.A."/>
            <person name="Tidwell J."/>
            <person name="Bellgard S.E."/>
            <person name="Bellgard M.I."/>
        </authorList>
    </citation>
    <scope>NUCLEOTIDE SEQUENCE</scope>
    <source>
        <tissue evidence="1">Shoot tissue taken approximately 20 cm above the soil surface</tissue>
    </source>
</reference>
<proteinExistence type="predicted"/>
<protein>
    <submittedName>
        <fullName evidence="1">Uncharacterized protein</fullName>
    </submittedName>
</protein>